<dbReference type="NCBIfam" id="TIGR00027">
    <property type="entry name" value="mthyl_TIGR00027"/>
    <property type="match status" value="1"/>
</dbReference>
<evidence type="ECO:0000256" key="1">
    <source>
        <dbReference type="ARBA" id="ARBA00008138"/>
    </source>
</evidence>
<dbReference type="PANTHER" id="PTHR43619">
    <property type="entry name" value="S-ADENOSYL-L-METHIONINE-DEPENDENT METHYLTRANSFERASE YKTD-RELATED"/>
    <property type="match status" value="1"/>
</dbReference>
<dbReference type="InterPro" id="IPR029063">
    <property type="entry name" value="SAM-dependent_MTases_sf"/>
</dbReference>
<dbReference type="EMBL" id="HBNR01080924">
    <property type="protein sequence ID" value="CAE4657973.1"/>
    <property type="molecule type" value="Transcribed_RNA"/>
</dbReference>
<evidence type="ECO:0000256" key="3">
    <source>
        <dbReference type="ARBA" id="ARBA00022679"/>
    </source>
</evidence>
<keyword evidence="2" id="KW-0489">Methyltransferase</keyword>
<keyword evidence="3" id="KW-0808">Transferase</keyword>
<gene>
    <name evidence="4" type="ORF">AMON00008_LOCUS57841</name>
</gene>
<dbReference type="AlphaFoldDB" id="A0A7S4SW59"/>
<comment type="similarity">
    <text evidence="1">Belongs to the UPF0677 family.</text>
</comment>
<evidence type="ECO:0000313" key="4">
    <source>
        <dbReference type="EMBL" id="CAE4657973.1"/>
    </source>
</evidence>
<dbReference type="GO" id="GO:0032259">
    <property type="term" value="P:methylation"/>
    <property type="evidence" value="ECO:0007669"/>
    <property type="project" value="UniProtKB-KW"/>
</dbReference>
<accession>A0A7S4SW59</accession>
<organism evidence="4">
    <name type="scientific">Alexandrium monilatum</name>
    <dbReference type="NCBI Taxonomy" id="311494"/>
    <lineage>
        <taxon>Eukaryota</taxon>
        <taxon>Sar</taxon>
        <taxon>Alveolata</taxon>
        <taxon>Dinophyceae</taxon>
        <taxon>Gonyaulacales</taxon>
        <taxon>Pyrocystaceae</taxon>
        <taxon>Alexandrium</taxon>
    </lineage>
</organism>
<proteinExistence type="inferred from homology"/>
<dbReference type="InterPro" id="IPR011610">
    <property type="entry name" value="SAM_mthyl_Trfase_ML2640-like"/>
</dbReference>
<dbReference type="Gene3D" id="3.40.50.150">
    <property type="entry name" value="Vaccinia Virus protein VP39"/>
    <property type="match status" value="1"/>
</dbReference>
<evidence type="ECO:0008006" key="5">
    <source>
        <dbReference type="Google" id="ProtNLM"/>
    </source>
</evidence>
<protein>
    <recommendedName>
        <fullName evidence="5">S-adenosyl-L-methionine-dependent methyltransferase</fullName>
    </recommendedName>
</protein>
<reference evidence="4" key="1">
    <citation type="submission" date="2021-01" db="EMBL/GenBank/DDBJ databases">
        <authorList>
            <person name="Corre E."/>
            <person name="Pelletier E."/>
            <person name="Niang G."/>
            <person name="Scheremetjew M."/>
            <person name="Finn R."/>
            <person name="Kale V."/>
            <person name="Holt S."/>
            <person name="Cochrane G."/>
            <person name="Meng A."/>
            <person name="Brown T."/>
            <person name="Cohen L."/>
        </authorList>
    </citation>
    <scope>NUCLEOTIDE SEQUENCE</scope>
    <source>
        <strain evidence="4">CCMP3105</strain>
    </source>
</reference>
<evidence type="ECO:0000256" key="2">
    <source>
        <dbReference type="ARBA" id="ARBA00022603"/>
    </source>
</evidence>
<dbReference type="SUPFAM" id="SSF53335">
    <property type="entry name" value="S-adenosyl-L-methionine-dependent methyltransferases"/>
    <property type="match status" value="1"/>
</dbReference>
<name>A0A7S4SW59_9DINO</name>
<dbReference type="InterPro" id="IPR007213">
    <property type="entry name" value="Ppm1/Ppm2/Tcmp"/>
</dbReference>
<dbReference type="GO" id="GO:0008168">
    <property type="term" value="F:methyltransferase activity"/>
    <property type="evidence" value="ECO:0007669"/>
    <property type="project" value="UniProtKB-KW"/>
</dbReference>
<dbReference type="PANTHER" id="PTHR43619:SF2">
    <property type="entry name" value="S-ADENOSYL-L-METHIONINE-DEPENDENT METHYLTRANSFERASES SUPERFAMILY PROTEIN"/>
    <property type="match status" value="1"/>
</dbReference>
<sequence length="294" mass="32669">MASAPTVPTSVERQDQARAQVSSTAIWVALLRALESRKPPEERLIYDPLAEVLAKDDSVTEEIWKKSGRPKDFWVDFLALRTRWIDDRICAEAEAAPDLQLVIVGAGLDTRAYRLEGLRGKKVFEVDFAEVLEAKRTILSEGRASAEPLACRATVGTDLSSGDGWMADLTAAGYSRKLPSLWLLEGLSGYLTEQELHALLKAISSLTPAGSRMLATFCGDSMRAANEATHMHRYYVRDEAQPSELLETHGWRTGSIRRLGAIAEIYRRAENIPRDYGYYISEAVREPSVMPSPL</sequence>
<dbReference type="Pfam" id="PF04072">
    <property type="entry name" value="LCM"/>
    <property type="match status" value="1"/>
</dbReference>